<reference evidence="3" key="1">
    <citation type="submission" date="2016-11" db="UniProtKB">
        <authorList>
            <consortium name="WormBaseParasite"/>
        </authorList>
    </citation>
    <scope>IDENTIFICATION</scope>
</reference>
<dbReference type="Proteomes" id="UP000095284">
    <property type="component" value="Unplaced"/>
</dbReference>
<dbReference type="WBParaSite" id="BXY_0534600.1">
    <property type="protein sequence ID" value="BXY_0534600.1"/>
    <property type="gene ID" value="BXY_0534600"/>
</dbReference>
<protein>
    <submittedName>
        <fullName evidence="3">Uncharacterized protein</fullName>
    </submittedName>
</protein>
<proteinExistence type="predicted"/>
<evidence type="ECO:0000313" key="3">
    <source>
        <dbReference type="WBParaSite" id="BXY_0534600.1"/>
    </source>
</evidence>
<evidence type="ECO:0000256" key="1">
    <source>
        <dbReference type="SAM" id="Coils"/>
    </source>
</evidence>
<sequence>MSQEKSLKEKIFGRSREDYEVAADKAQDLGDKACEQANEAQRLAEARVNQTTQRAHEIHDDATQKIEDLRREGNLASERANAIRNATGAHLESSGKNMRSK</sequence>
<feature type="coiled-coil region" evidence="1">
    <location>
        <begin position="34"/>
        <end position="79"/>
    </location>
</feature>
<name>A0A1I7RX82_BURXY</name>
<accession>A0A1I7RX82</accession>
<dbReference type="AlphaFoldDB" id="A0A1I7RX82"/>
<organism evidence="2 3">
    <name type="scientific">Bursaphelenchus xylophilus</name>
    <name type="common">Pinewood nematode worm</name>
    <name type="synonym">Aphelenchoides xylophilus</name>
    <dbReference type="NCBI Taxonomy" id="6326"/>
    <lineage>
        <taxon>Eukaryota</taxon>
        <taxon>Metazoa</taxon>
        <taxon>Ecdysozoa</taxon>
        <taxon>Nematoda</taxon>
        <taxon>Chromadorea</taxon>
        <taxon>Rhabditida</taxon>
        <taxon>Tylenchina</taxon>
        <taxon>Tylenchomorpha</taxon>
        <taxon>Aphelenchoidea</taxon>
        <taxon>Aphelenchoididae</taxon>
        <taxon>Bursaphelenchus</taxon>
    </lineage>
</organism>
<keyword evidence="1" id="KW-0175">Coiled coil</keyword>
<evidence type="ECO:0000313" key="2">
    <source>
        <dbReference type="Proteomes" id="UP000095284"/>
    </source>
</evidence>